<gene>
    <name evidence="2" type="ORF">KP001_14885</name>
</gene>
<proteinExistence type="predicted"/>
<dbReference type="InterPro" id="IPR022409">
    <property type="entry name" value="PKD/Chitinase_dom"/>
</dbReference>
<evidence type="ECO:0000313" key="2">
    <source>
        <dbReference type="EMBL" id="QXE93088.1"/>
    </source>
</evidence>
<dbReference type="EMBL" id="CP077683">
    <property type="protein sequence ID" value="QXE93088.1"/>
    <property type="molecule type" value="Genomic_DNA"/>
</dbReference>
<dbReference type="CDD" id="cd00146">
    <property type="entry name" value="PKD"/>
    <property type="match status" value="1"/>
</dbReference>
<accession>A0ABX8LN20</accession>
<name>A0ABX8LN20_9BACT</name>
<reference evidence="2 3" key="1">
    <citation type="submission" date="2021-06" db="EMBL/GenBank/DDBJ databases">
        <title>Gemonas diversity in paddy soil.</title>
        <authorList>
            <person name="Liu G."/>
        </authorList>
    </citation>
    <scope>NUCLEOTIDE SEQUENCE [LARGE SCALE GENOMIC DNA]</scope>
    <source>
        <strain evidence="2 3">RG2</strain>
    </source>
</reference>
<keyword evidence="3" id="KW-1185">Reference proteome</keyword>
<feature type="domain" description="PKD" evidence="1">
    <location>
        <begin position="7"/>
        <end position="90"/>
    </location>
</feature>
<organism evidence="2 3">
    <name type="scientific">Geomonas subterranea</name>
    <dbReference type="NCBI Taxonomy" id="2847989"/>
    <lineage>
        <taxon>Bacteria</taxon>
        <taxon>Pseudomonadati</taxon>
        <taxon>Thermodesulfobacteriota</taxon>
        <taxon>Desulfuromonadia</taxon>
        <taxon>Geobacterales</taxon>
        <taxon>Geobacteraceae</taxon>
        <taxon>Geomonas</taxon>
    </lineage>
</organism>
<dbReference type="PROSITE" id="PS50093">
    <property type="entry name" value="PKD"/>
    <property type="match status" value="1"/>
</dbReference>
<dbReference type="Pfam" id="PF18911">
    <property type="entry name" value="PKD_4"/>
    <property type="match status" value="1"/>
</dbReference>
<dbReference type="SMART" id="SM00089">
    <property type="entry name" value="PKD"/>
    <property type="match status" value="1"/>
</dbReference>
<protein>
    <submittedName>
        <fullName evidence="2">PKD domain-containing protein</fullName>
    </submittedName>
</protein>
<evidence type="ECO:0000259" key="1">
    <source>
        <dbReference type="PROSITE" id="PS50093"/>
    </source>
</evidence>
<evidence type="ECO:0000313" key="3">
    <source>
        <dbReference type="Proteomes" id="UP000683559"/>
    </source>
</evidence>
<dbReference type="Proteomes" id="UP000683559">
    <property type="component" value="Chromosome"/>
</dbReference>
<dbReference type="InterPro" id="IPR000601">
    <property type="entry name" value="PKD_dom"/>
</dbReference>
<sequence length="160" mass="17119">MTLPPPPVADFAAAVTAGDAPLSVFFGDLSSGAPTSWLWNFGDASTSTVQNPQHTYYSGGSYTVSLTVTNWGGSSTMTRTGYISVTPFSLQRAYDTASDGGSIKVRAEDLFENPIFDRDVRLSISGGFDNPLQQIVGKTVIHGTMRVKRGKVSLQDVSFK</sequence>